<name>A0A1L8DQA7_9DIPT</name>
<dbReference type="SUPFAM" id="SSF51556">
    <property type="entry name" value="Metallo-dependent hydrolases"/>
    <property type="match status" value="1"/>
</dbReference>
<dbReference type="GO" id="GO:0004000">
    <property type="term" value="F:adenosine deaminase activity"/>
    <property type="evidence" value="ECO:0007669"/>
    <property type="project" value="InterPro"/>
</dbReference>
<evidence type="ECO:0000256" key="2">
    <source>
        <dbReference type="ARBA" id="ARBA00004613"/>
    </source>
</evidence>
<dbReference type="PANTHER" id="PTHR11409:SF39">
    <property type="entry name" value="ADENOSINE DEAMINASE 2"/>
    <property type="match status" value="1"/>
</dbReference>
<evidence type="ECO:0000259" key="14">
    <source>
        <dbReference type="Pfam" id="PF08451"/>
    </source>
</evidence>
<organism evidence="15">
    <name type="scientific">Nyssomyia neivai</name>
    <dbReference type="NCBI Taxonomy" id="330878"/>
    <lineage>
        <taxon>Eukaryota</taxon>
        <taxon>Metazoa</taxon>
        <taxon>Ecdysozoa</taxon>
        <taxon>Arthropoda</taxon>
        <taxon>Hexapoda</taxon>
        <taxon>Insecta</taxon>
        <taxon>Pterygota</taxon>
        <taxon>Neoptera</taxon>
        <taxon>Endopterygota</taxon>
        <taxon>Diptera</taxon>
        <taxon>Nematocera</taxon>
        <taxon>Psychodoidea</taxon>
        <taxon>Psychodidae</taxon>
        <taxon>Nyssomyia</taxon>
    </lineage>
</organism>
<dbReference type="InterPro" id="IPR001365">
    <property type="entry name" value="A_deaminase_dom"/>
</dbReference>
<accession>A0A1L8DQA7</accession>
<comment type="subcellular location">
    <subcellularLocation>
        <location evidence="2">Secreted</location>
    </subcellularLocation>
</comment>
<dbReference type="FunFam" id="3.20.20.140:FF:000017">
    <property type="entry name" value="Adenosine deaminase 2"/>
    <property type="match status" value="1"/>
</dbReference>
<comment type="similarity">
    <text evidence="3">Belongs to the metallo-dependent hydrolases superfamily. Adenosine and AMP deaminases family. ADGF subfamily.</text>
</comment>
<keyword evidence="9" id="KW-0378">Hydrolase</keyword>
<dbReference type="PANTHER" id="PTHR11409">
    <property type="entry name" value="ADENOSINE DEAMINASE"/>
    <property type="match status" value="1"/>
</dbReference>
<keyword evidence="7" id="KW-0479">Metal-binding</keyword>
<dbReference type="InterPro" id="IPR006331">
    <property type="entry name" value="ADGF"/>
</dbReference>
<evidence type="ECO:0000256" key="12">
    <source>
        <dbReference type="SAM" id="SignalP"/>
    </source>
</evidence>
<dbReference type="Pfam" id="PF08451">
    <property type="entry name" value="A_deaminase_N"/>
    <property type="match status" value="1"/>
</dbReference>
<dbReference type="GO" id="GO:0046872">
    <property type="term" value="F:metal ion binding"/>
    <property type="evidence" value="ECO:0007669"/>
    <property type="project" value="UniProtKB-KW"/>
</dbReference>
<evidence type="ECO:0000256" key="1">
    <source>
        <dbReference type="ARBA" id="ARBA00001947"/>
    </source>
</evidence>
<dbReference type="InterPro" id="IPR013659">
    <property type="entry name" value="A_deaminase_N"/>
</dbReference>
<dbReference type="GO" id="GO:0005615">
    <property type="term" value="C:extracellular space"/>
    <property type="evidence" value="ECO:0007669"/>
    <property type="project" value="InterPro"/>
</dbReference>
<dbReference type="EC" id="3.5.4.4" evidence="4"/>
<feature type="domain" description="Adenosine deaminase" evidence="13">
    <location>
        <begin position="199"/>
        <end position="489"/>
    </location>
</feature>
<evidence type="ECO:0000256" key="8">
    <source>
        <dbReference type="ARBA" id="ARBA00022729"/>
    </source>
</evidence>
<dbReference type="AlphaFoldDB" id="A0A1L8DQA7"/>
<evidence type="ECO:0000256" key="7">
    <source>
        <dbReference type="ARBA" id="ARBA00022723"/>
    </source>
</evidence>
<evidence type="ECO:0000256" key="11">
    <source>
        <dbReference type="ARBA" id="ARBA00054694"/>
    </source>
</evidence>
<evidence type="ECO:0000256" key="10">
    <source>
        <dbReference type="ARBA" id="ARBA00047764"/>
    </source>
</evidence>
<evidence type="ECO:0000256" key="3">
    <source>
        <dbReference type="ARBA" id="ARBA00006083"/>
    </source>
</evidence>
<dbReference type="InterPro" id="IPR032466">
    <property type="entry name" value="Metal_Hydrolase"/>
</dbReference>
<dbReference type="NCBIfam" id="TIGR01431">
    <property type="entry name" value="adm_rel"/>
    <property type="match status" value="1"/>
</dbReference>
<evidence type="ECO:0000256" key="5">
    <source>
        <dbReference type="ARBA" id="ARBA00018099"/>
    </source>
</evidence>
<protein>
    <recommendedName>
        <fullName evidence="5">Adenosine deaminase</fullName>
        <ecNumber evidence="4">3.5.4.4</ecNumber>
    </recommendedName>
</protein>
<dbReference type="Gene3D" id="3.20.20.140">
    <property type="entry name" value="Metal-dependent hydrolases"/>
    <property type="match status" value="1"/>
</dbReference>
<evidence type="ECO:0000256" key="6">
    <source>
        <dbReference type="ARBA" id="ARBA00022525"/>
    </source>
</evidence>
<comment type="catalytic activity">
    <reaction evidence="10">
        <text>adenosine + H2O + H(+) = inosine + NH4(+)</text>
        <dbReference type="Rhea" id="RHEA:24408"/>
        <dbReference type="ChEBI" id="CHEBI:15377"/>
        <dbReference type="ChEBI" id="CHEBI:15378"/>
        <dbReference type="ChEBI" id="CHEBI:16335"/>
        <dbReference type="ChEBI" id="CHEBI:17596"/>
        <dbReference type="ChEBI" id="CHEBI:28938"/>
        <dbReference type="EC" id="3.5.4.4"/>
    </reaction>
</comment>
<evidence type="ECO:0000256" key="9">
    <source>
        <dbReference type="ARBA" id="ARBA00022801"/>
    </source>
</evidence>
<comment type="cofactor">
    <cofactor evidence="1">
        <name>Zn(2+)</name>
        <dbReference type="ChEBI" id="CHEBI:29105"/>
    </cofactor>
</comment>
<evidence type="ECO:0000313" key="15">
    <source>
        <dbReference type="EMBL" id="JAV08632.1"/>
    </source>
</evidence>
<dbReference type="EMBL" id="GFDF01005452">
    <property type="protein sequence ID" value="JAV08632.1"/>
    <property type="molecule type" value="Transcribed_RNA"/>
</dbReference>
<evidence type="ECO:0000256" key="4">
    <source>
        <dbReference type="ARBA" id="ARBA00012784"/>
    </source>
</evidence>
<reference evidence="15" key="1">
    <citation type="submission" date="2016-12" db="EMBL/GenBank/DDBJ databases">
        <title>An insight into the sialome and mialome of the sand fly, Nyssomyia neivai.</title>
        <authorList>
            <person name="Sebastian V."/>
            <person name="Goulart T.M."/>
            <person name="Oliveira W."/>
            <person name="Calvo E."/>
            <person name="Oliveira L.F."/>
            <person name="Pinto M.C."/>
            <person name="Rosselino A.M."/>
            <person name="Ribeiro J.M."/>
        </authorList>
    </citation>
    <scope>NUCLEOTIDE SEQUENCE</scope>
</reference>
<feature type="chain" id="PRO_5012499143" description="Adenosine deaminase" evidence="12">
    <location>
        <begin position="19"/>
        <end position="508"/>
    </location>
</feature>
<feature type="signal peptide" evidence="12">
    <location>
        <begin position="1"/>
        <end position="18"/>
    </location>
</feature>
<keyword evidence="8 12" id="KW-0732">Signal</keyword>
<dbReference type="Pfam" id="PF00962">
    <property type="entry name" value="A_deaminase"/>
    <property type="match status" value="1"/>
</dbReference>
<keyword evidence="6" id="KW-0964">Secreted</keyword>
<comment type="function">
    <text evidence="11">Catalyzes the deamination of adenosine to inosine.</text>
</comment>
<dbReference type="GO" id="GO:0006154">
    <property type="term" value="P:adenosine catabolic process"/>
    <property type="evidence" value="ECO:0007669"/>
    <property type="project" value="InterPro"/>
</dbReference>
<dbReference type="GO" id="GO:0046103">
    <property type="term" value="P:inosine biosynthetic process"/>
    <property type="evidence" value="ECO:0007669"/>
    <property type="project" value="TreeGrafter"/>
</dbReference>
<feature type="domain" description="Adenosine/AMP deaminase N-terminal" evidence="14">
    <location>
        <begin position="26"/>
        <end position="104"/>
    </location>
</feature>
<evidence type="ECO:0000259" key="13">
    <source>
        <dbReference type="Pfam" id="PF00962"/>
    </source>
</evidence>
<proteinExistence type="inferred from homology"/>
<sequence>MLKYSVIWLLATSVVCLAGNNFWNMDKFDLYKLKRSYYIADEEDRYVGHRIELTAGEMFVNDRLMKLKGDEIRAGIANSSTFIPSDHIFNELKRINSSEIFDILKRMPKGGILHAHDTAVCSADFVIKVTYRKNLWQCEDPTTKAWQFIFSRTAPPDTPTCQWKLTATERTRLGEKKYNSILRSQLSLYNTNAIVEDRDVDTVWRKFSAIFGVNFGILTYAPVWKDCYTQFLREMHDDKVQYLELRSTLPPLYDLDGKTYDELAVMQIYQEATEEFKMQNSTYIDSKIIYAPVRAGLSKTQIQQLLNTAVKLHKAYPDFLAGFDLVGQEDKGLPLIDFAEEILKLPKSLKFFFHAGETKWFGMTDNNLLDAVLLGTKRIGHGYAVLKHKRVLEEIKQHKIAIEVCPISNQVLGLVDDYRNHPGSILLAHSEYPVVISSDDPSFWEATPLTHDFFMAFLGLAPASGDLRMLKQLALNSITYSAMSDAEKVRAKRLWNAEWKKFIDIFNA</sequence>
<dbReference type="InterPro" id="IPR006330">
    <property type="entry name" value="Ado/ade_deaminase"/>
</dbReference>